<reference evidence="2" key="1">
    <citation type="submission" date="2023-07" db="EMBL/GenBank/DDBJ databases">
        <title>Verminephrobacter genomes.</title>
        <authorList>
            <person name="Lund M.B."/>
        </authorList>
    </citation>
    <scope>NUCLEOTIDE SEQUENCE [LARGE SCALE GENOMIC DNA]</scope>
    <source>
        <strain evidence="2">AtM5-05</strain>
    </source>
</reference>
<sequence>MEEAMSRDNDTVPPTAETANASAIASALGALVFATVRQLPTQSQTAFATDLARLARNAERQGQTPEEALLLNLYRVAVAAAK</sequence>
<gene>
    <name evidence="1" type="ORF">D5039_15840</name>
</gene>
<keyword evidence="2" id="KW-1185">Reference proteome</keyword>
<dbReference type="EMBL" id="QZCW01000003">
    <property type="protein sequence ID" value="MCW5322570.1"/>
    <property type="molecule type" value="Genomic_DNA"/>
</dbReference>
<evidence type="ECO:0000313" key="1">
    <source>
        <dbReference type="EMBL" id="MCW5322570.1"/>
    </source>
</evidence>
<comment type="caution">
    <text evidence="1">The sequence shown here is derived from an EMBL/GenBank/DDBJ whole genome shotgun (WGS) entry which is preliminary data.</text>
</comment>
<accession>A0ABT3KWC1</accession>
<name>A0ABT3KWC1_9BURK</name>
<evidence type="ECO:0008006" key="3">
    <source>
        <dbReference type="Google" id="ProtNLM"/>
    </source>
</evidence>
<organism evidence="1 2">
    <name type="scientific">Verminephrobacter aporrectodeae subsp. tuberculatae</name>
    <dbReference type="NCBI Taxonomy" id="1110392"/>
    <lineage>
        <taxon>Bacteria</taxon>
        <taxon>Pseudomonadati</taxon>
        <taxon>Pseudomonadota</taxon>
        <taxon>Betaproteobacteria</taxon>
        <taxon>Burkholderiales</taxon>
        <taxon>Comamonadaceae</taxon>
        <taxon>Verminephrobacter</taxon>
    </lineage>
</organism>
<evidence type="ECO:0000313" key="2">
    <source>
        <dbReference type="Proteomes" id="UP001208935"/>
    </source>
</evidence>
<proteinExistence type="predicted"/>
<protein>
    <recommendedName>
        <fullName evidence="3">DUF1844 domain-containing protein</fullName>
    </recommendedName>
</protein>
<dbReference type="Proteomes" id="UP001208935">
    <property type="component" value="Unassembled WGS sequence"/>
</dbReference>